<protein>
    <submittedName>
        <fullName evidence="1">Uncharacterized protein</fullName>
    </submittedName>
</protein>
<organism evidence="1 2">
    <name type="scientific">Pistacia atlantica</name>
    <dbReference type="NCBI Taxonomy" id="434234"/>
    <lineage>
        <taxon>Eukaryota</taxon>
        <taxon>Viridiplantae</taxon>
        <taxon>Streptophyta</taxon>
        <taxon>Embryophyta</taxon>
        <taxon>Tracheophyta</taxon>
        <taxon>Spermatophyta</taxon>
        <taxon>Magnoliopsida</taxon>
        <taxon>eudicotyledons</taxon>
        <taxon>Gunneridae</taxon>
        <taxon>Pentapetalae</taxon>
        <taxon>rosids</taxon>
        <taxon>malvids</taxon>
        <taxon>Sapindales</taxon>
        <taxon>Anacardiaceae</taxon>
        <taxon>Pistacia</taxon>
    </lineage>
</organism>
<keyword evidence="2" id="KW-1185">Reference proteome</keyword>
<reference evidence="2" key="1">
    <citation type="journal article" date="2023" name="G3 (Bethesda)">
        <title>Genome assembly and association tests identify interacting loci associated with vigor, precocity, and sex in interspecific pistachio rootstocks.</title>
        <authorList>
            <person name="Palmer W."/>
            <person name="Jacygrad E."/>
            <person name="Sagayaradj S."/>
            <person name="Cavanaugh K."/>
            <person name="Han R."/>
            <person name="Bertier L."/>
            <person name="Beede B."/>
            <person name="Kafkas S."/>
            <person name="Golino D."/>
            <person name="Preece J."/>
            <person name="Michelmore R."/>
        </authorList>
    </citation>
    <scope>NUCLEOTIDE SEQUENCE [LARGE SCALE GENOMIC DNA]</scope>
</reference>
<dbReference type="EMBL" id="CM047910">
    <property type="protein sequence ID" value="KAJ0075210.1"/>
    <property type="molecule type" value="Genomic_DNA"/>
</dbReference>
<evidence type="ECO:0000313" key="1">
    <source>
        <dbReference type="EMBL" id="KAJ0075210.1"/>
    </source>
</evidence>
<proteinExistence type="predicted"/>
<comment type="caution">
    <text evidence="1">The sequence shown here is derived from an EMBL/GenBank/DDBJ whole genome shotgun (WGS) entry which is preliminary data.</text>
</comment>
<sequence>MANSTSLKASKVYPGHGPLAPSSSSSSSTAPCYFTSKQETFTVWMKSLVLNGKGCTVFDSDGHVMYRVDNYNSNSGNEVFLMDFDGRVLFTIIRKKFRLLGLSWEGYRACDKEIDLKKPGFQVRKALKILRRCECKVVLGLDKNEPYKYKIKSSGTNKMGVGCKITDMFGEVVAEVKKKETRSGVVLGDDVLTVVVKPCVDHSLIMGLLVVYNLNHM</sequence>
<gene>
    <name evidence="1" type="ORF">Patl1_33850</name>
</gene>
<name>A0ACC0ZTP4_9ROSI</name>
<evidence type="ECO:0000313" key="2">
    <source>
        <dbReference type="Proteomes" id="UP001164250"/>
    </source>
</evidence>
<dbReference type="Proteomes" id="UP001164250">
    <property type="component" value="Chromosome 15"/>
</dbReference>
<accession>A0ACC0ZTP4</accession>